<protein>
    <submittedName>
        <fullName evidence="3">Thioesterase</fullName>
    </submittedName>
</protein>
<dbReference type="InterPro" id="IPR029069">
    <property type="entry name" value="HotDog_dom_sf"/>
</dbReference>
<dbReference type="Pfam" id="PF13279">
    <property type="entry name" value="4HBT_2"/>
    <property type="match status" value="1"/>
</dbReference>
<organism evidence="3 4">
    <name type="scientific">Stenotrophomonas beteli</name>
    <dbReference type="NCBI Taxonomy" id="3384461"/>
    <lineage>
        <taxon>Bacteria</taxon>
        <taxon>Pseudomonadati</taxon>
        <taxon>Pseudomonadota</taxon>
        <taxon>Gammaproteobacteria</taxon>
        <taxon>Lysobacterales</taxon>
        <taxon>Lysobacteraceae</taxon>
        <taxon>Stenotrophomonas</taxon>
        <taxon>Stenotrophomonas maltophilia group</taxon>
    </lineage>
</organism>
<dbReference type="AlphaFoldDB" id="A0A0R0B065"/>
<proteinExistence type="inferred from homology"/>
<dbReference type="InterPro" id="IPR050563">
    <property type="entry name" value="4-hydroxybenzoyl-CoA_TE"/>
</dbReference>
<reference evidence="3 4" key="1">
    <citation type="journal article" date="2016" name="Front. Microbiol.">
        <title>Genome Sequence of Type Strains of Genus Stenotrophomonas.</title>
        <authorList>
            <person name="Patil P.P."/>
            <person name="Midha S."/>
            <person name="Kumar S."/>
            <person name="Patil P.B."/>
        </authorList>
    </citation>
    <scope>NUCLEOTIDE SEQUENCE [LARGE SCALE GENOMIC DNA]</scope>
    <source>
        <strain evidence="3 4">LMG 978</strain>
    </source>
</reference>
<comment type="caution">
    <text evidence="3">The sequence shown here is derived from an EMBL/GenBank/DDBJ whole genome shotgun (WGS) entry which is preliminary data.</text>
</comment>
<sequence>MPLTILPRFSEVDVLGHVTNTALPVWFEEGRQEIFRHFSREASMRDLTLILRRYEIDFLQQIQPGHEVRIETRIENIGRSSLSIVQQAFQFDALVASGRCVMVHFDYAANTSREIDAGQRQALSALFTEEYAQRGREAGEPAPLA</sequence>
<dbReference type="PANTHER" id="PTHR31793:SF27">
    <property type="entry name" value="NOVEL THIOESTERASE SUPERFAMILY DOMAIN AND SAPOSIN A-TYPE DOMAIN CONTAINING PROTEIN (0610012H03RIK)"/>
    <property type="match status" value="1"/>
</dbReference>
<evidence type="ECO:0000256" key="2">
    <source>
        <dbReference type="ARBA" id="ARBA00022801"/>
    </source>
</evidence>
<evidence type="ECO:0000313" key="3">
    <source>
        <dbReference type="EMBL" id="KRG46552.1"/>
    </source>
</evidence>
<keyword evidence="4" id="KW-1185">Reference proteome</keyword>
<gene>
    <name evidence="3" type="ORF">ARC23_03820</name>
</gene>
<evidence type="ECO:0000313" key="4">
    <source>
        <dbReference type="Proteomes" id="UP000051757"/>
    </source>
</evidence>
<accession>A0A0R0B065</accession>
<evidence type="ECO:0000256" key="1">
    <source>
        <dbReference type="ARBA" id="ARBA00005953"/>
    </source>
</evidence>
<dbReference type="PANTHER" id="PTHR31793">
    <property type="entry name" value="4-HYDROXYBENZOYL-COA THIOESTERASE FAMILY MEMBER"/>
    <property type="match status" value="1"/>
</dbReference>
<dbReference type="SUPFAM" id="SSF54637">
    <property type="entry name" value="Thioesterase/thiol ester dehydrase-isomerase"/>
    <property type="match status" value="1"/>
</dbReference>
<dbReference type="Proteomes" id="UP000051757">
    <property type="component" value="Unassembled WGS sequence"/>
</dbReference>
<name>A0A0R0B065_9GAMM</name>
<dbReference type="EMBL" id="LLXV01000099">
    <property type="protein sequence ID" value="KRG46552.1"/>
    <property type="molecule type" value="Genomic_DNA"/>
</dbReference>
<dbReference type="CDD" id="cd00586">
    <property type="entry name" value="4HBT"/>
    <property type="match status" value="1"/>
</dbReference>
<dbReference type="OrthoDB" id="9799036at2"/>
<dbReference type="Gene3D" id="3.10.129.10">
    <property type="entry name" value="Hotdog Thioesterase"/>
    <property type="match status" value="1"/>
</dbReference>
<comment type="similarity">
    <text evidence="1">Belongs to the 4-hydroxybenzoyl-CoA thioesterase family.</text>
</comment>
<dbReference type="GO" id="GO:0047617">
    <property type="term" value="F:fatty acyl-CoA hydrolase activity"/>
    <property type="evidence" value="ECO:0007669"/>
    <property type="project" value="TreeGrafter"/>
</dbReference>
<keyword evidence="2" id="KW-0378">Hydrolase</keyword>